<dbReference type="EMBL" id="PQFF01000071">
    <property type="protein sequence ID" value="RHZ84786.1"/>
    <property type="molecule type" value="Genomic_DNA"/>
</dbReference>
<comment type="caution">
    <text evidence="1">The sequence shown here is derived from an EMBL/GenBank/DDBJ whole genome shotgun (WGS) entry which is preliminary data.</text>
</comment>
<dbReference type="Proteomes" id="UP000266861">
    <property type="component" value="Unassembled WGS sequence"/>
</dbReference>
<dbReference type="AlphaFoldDB" id="A0A397JFP8"/>
<dbReference type="OrthoDB" id="2421164at2759"/>
<name>A0A397JFP8_9GLOM</name>
<evidence type="ECO:0000313" key="2">
    <source>
        <dbReference type="Proteomes" id="UP000266861"/>
    </source>
</evidence>
<gene>
    <name evidence="1" type="ORF">Glove_75g18</name>
</gene>
<protein>
    <submittedName>
        <fullName evidence="1">Uncharacterized protein</fullName>
    </submittedName>
</protein>
<evidence type="ECO:0000313" key="1">
    <source>
        <dbReference type="EMBL" id="RHZ84786.1"/>
    </source>
</evidence>
<organism evidence="1 2">
    <name type="scientific">Diversispora epigaea</name>
    <dbReference type="NCBI Taxonomy" id="1348612"/>
    <lineage>
        <taxon>Eukaryota</taxon>
        <taxon>Fungi</taxon>
        <taxon>Fungi incertae sedis</taxon>
        <taxon>Mucoromycota</taxon>
        <taxon>Glomeromycotina</taxon>
        <taxon>Glomeromycetes</taxon>
        <taxon>Diversisporales</taxon>
        <taxon>Diversisporaceae</taxon>
        <taxon>Diversispora</taxon>
    </lineage>
</organism>
<reference evidence="1 2" key="1">
    <citation type="submission" date="2018-08" db="EMBL/GenBank/DDBJ databases">
        <title>Genome and evolution of the arbuscular mycorrhizal fungus Diversispora epigaea (formerly Glomus versiforme) and its bacterial endosymbionts.</title>
        <authorList>
            <person name="Sun X."/>
            <person name="Fei Z."/>
            <person name="Harrison M."/>
        </authorList>
    </citation>
    <scope>NUCLEOTIDE SEQUENCE [LARGE SCALE GENOMIC DNA]</scope>
    <source>
        <strain evidence="1 2">IT104</strain>
    </source>
</reference>
<proteinExistence type="predicted"/>
<accession>A0A397JFP8</accession>
<sequence>MSIKEIAIILQEKLRQEEDTRIVSITTEEISYNETENKEINIRAQRIRKNLELYKEDLKRNSTVPYSFPVIYGNNWETKINEICLEIQKEHMPNVKLQRFYQLGVLLEEKNWNELARAELKKYYSTTKIREVWKSSSHIYQLYSARGIQNLFEAKHISPFILNRMLKENFDVLLKEAKETGFHELFGFSQELKD</sequence>
<keyword evidence="2" id="KW-1185">Reference proteome</keyword>